<reference evidence="2" key="1">
    <citation type="journal article" date="2014" name="Int. J. Syst. Evol. Microbiol.">
        <title>Complete genome sequence of Corynebacterium casei LMG S-19264T (=DSM 44701T), isolated from a smear-ripened cheese.</title>
        <authorList>
            <consortium name="US DOE Joint Genome Institute (JGI-PGF)"/>
            <person name="Walter F."/>
            <person name="Albersmeier A."/>
            <person name="Kalinowski J."/>
            <person name="Ruckert C."/>
        </authorList>
    </citation>
    <scope>NUCLEOTIDE SEQUENCE</scope>
    <source>
        <strain evidence="2">CGMCC 1.10859</strain>
    </source>
</reference>
<dbReference type="AlphaFoldDB" id="A0AAN4UR87"/>
<feature type="signal peptide" evidence="1">
    <location>
        <begin position="1"/>
        <end position="19"/>
    </location>
</feature>
<evidence type="ECO:0008006" key="4">
    <source>
        <dbReference type="Google" id="ProtNLM"/>
    </source>
</evidence>
<organism evidence="2 3">
    <name type="scientific">Allgaiera indica</name>
    <dbReference type="NCBI Taxonomy" id="765699"/>
    <lineage>
        <taxon>Bacteria</taxon>
        <taxon>Pseudomonadati</taxon>
        <taxon>Pseudomonadota</taxon>
        <taxon>Alphaproteobacteria</taxon>
        <taxon>Rhodobacterales</taxon>
        <taxon>Paracoccaceae</taxon>
        <taxon>Allgaiera</taxon>
    </lineage>
</organism>
<evidence type="ECO:0000313" key="2">
    <source>
        <dbReference type="EMBL" id="GHE01522.1"/>
    </source>
</evidence>
<feature type="chain" id="PRO_5042917596" description="Lipoprotein" evidence="1">
    <location>
        <begin position="20"/>
        <end position="159"/>
    </location>
</feature>
<dbReference type="PROSITE" id="PS51257">
    <property type="entry name" value="PROKAR_LIPOPROTEIN"/>
    <property type="match status" value="1"/>
</dbReference>
<accession>A0AAN4UR87</accession>
<proteinExistence type="predicted"/>
<evidence type="ECO:0000313" key="3">
    <source>
        <dbReference type="Proteomes" id="UP000634647"/>
    </source>
</evidence>
<evidence type="ECO:0000256" key="1">
    <source>
        <dbReference type="SAM" id="SignalP"/>
    </source>
</evidence>
<gene>
    <name evidence="2" type="ORF">GCM10008024_17330</name>
</gene>
<keyword evidence="1" id="KW-0732">Signal</keyword>
<dbReference type="EMBL" id="BNAB01000006">
    <property type="protein sequence ID" value="GHE01522.1"/>
    <property type="molecule type" value="Genomic_DNA"/>
</dbReference>
<comment type="caution">
    <text evidence="2">The sequence shown here is derived from an EMBL/GenBank/DDBJ whole genome shotgun (WGS) entry which is preliminary data.</text>
</comment>
<name>A0AAN4UR87_9RHOB</name>
<sequence length="159" mass="16917">MGMKTPLIAALAATLTLSACGSFSSRINPFNWGKHRAPKGDVLTPAGGYPAARTAGPLVPRVQSMRVNRTPDGAIVRATGLPPTQGYWDGKLVATNDGKPDEHGVMTYRFVLVPPPEATPVSTPQSREVNVAAHIDNNALRAIRRIVVEGAQNSLTARR</sequence>
<protein>
    <recommendedName>
        <fullName evidence="4">Lipoprotein</fullName>
    </recommendedName>
</protein>
<dbReference type="Proteomes" id="UP000634647">
    <property type="component" value="Unassembled WGS sequence"/>
</dbReference>
<reference evidence="2" key="2">
    <citation type="submission" date="2023-06" db="EMBL/GenBank/DDBJ databases">
        <authorList>
            <person name="Sun Q."/>
            <person name="Zhou Y."/>
        </authorList>
    </citation>
    <scope>NUCLEOTIDE SEQUENCE</scope>
    <source>
        <strain evidence="2">CGMCC 1.10859</strain>
    </source>
</reference>